<proteinExistence type="predicted"/>
<organism evidence="1">
    <name type="scientific">Arundo donax</name>
    <name type="common">Giant reed</name>
    <name type="synonym">Donax arundinaceus</name>
    <dbReference type="NCBI Taxonomy" id="35708"/>
    <lineage>
        <taxon>Eukaryota</taxon>
        <taxon>Viridiplantae</taxon>
        <taxon>Streptophyta</taxon>
        <taxon>Embryophyta</taxon>
        <taxon>Tracheophyta</taxon>
        <taxon>Spermatophyta</taxon>
        <taxon>Magnoliopsida</taxon>
        <taxon>Liliopsida</taxon>
        <taxon>Poales</taxon>
        <taxon>Poaceae</taxon>
        <taxon>PACMAD clade</taxon>
        <taxon>Arundinoideae</taxon>
        <taxon>Arundineae</taxon>
        <taxon>Arundo</taxon>
    </lineage>
</organism>
<reference evidence="1" key="2">
    <citation type="journal article" date="2015" name="Data Brief">
        <title>Shoot transcriptome of the giant reed, Arundo donax.</title>
        <authorList>
            <person name="Barrero R.A."/>
            <person name="Guerrero F.D."/>
            <person name="Moolhuijzen P."/>
            <person name="Goolsby J.A."/>
            <person name="Tidwell J."/>
            <person name="Bellgard S.E."/>
            <person name="Bellgard M.I."/>
        </authorList>
    </citation>
    <scope>NUCLEOTIDE SEQUENCE</scope>
    <source>
        <tissue evidence="1">Shoot tissue taken approximately 20 cm above the soil surface</tissue>
    </source>
</reference>
<reference evidence="1" key="1">
    <citation type="submission" date="2014-09" db="EMBL/GenBank/DDBJ databases">
        <authorList>
            <person name="Magalhaes I.L.F."/>
            <person name="Oliveira U."/>
            <person name="Santos F.R."/>
            <person name="Vidigal T.H.D.A."/>
            <person name="Brescovit A.D."/>
            <person name="Santos A.J."/>
        </authorList>
    </citation>
    <scope>NUCLEOTIDE SEQUENCE</scope>
    <source>
        <tissue evidence="1">Shoot tissue taken approximately 20 cm above the soil surface</tissue>
    </source>
</reference>
<name>A0A0A9GUC2_ARUDO</name>
<dbReference type="AlphaFoldDB" id="A0A0A9GUC2"/>
<dbReference type="EMBL" id="GBRH01170767">
    <property type="protein sequence ID" value="JAE27129.1"/>
    <property type="molecule type" value="Transcribed_RNA"/>
</dbReference>
<accession>A0A0A9GUC2</accession>
<evidence type="ECO:0000313" key="1">
    <source>
        <dbReference type="EMBL" id="JAE27129.1"/>
    </source>
</evidence>
<protein>
    <submittedName>
        <fullName evidence="1">Uncharacterized protein</fullName>
    </submittedName>
</protein>
<sequence>MEVTNTESRELAGYSSGILESTSCNLFFFGSSLHPQEDLILHII</sequence>